<dbReference type="Proteomes" id="UP000298138">
    <property type="component" value="Unassembled WGS sequence"/>
</dbReference>
<dbReference type="InterPro" id="IPR031336">
    <property type="entry name" value="CDC73_C"/>
</dbReference>
<evidence type="ECO:0000256" key="2">
    <source>
        <dbReference type="ARBA" id="ARBA00010427"/>
    </source>
</evidence>
<dbReference type="GO" id="GO:0016593">
    <property type="term" value="C:Cdc73/Paf1 complex"/>
    <property type="evidence" value="ECO:0007669"/>
    <property type="project" value="InterPro"/>
</dbReference>
<dbReference type="Pfam" id="PF05179">
    <property type="entry name" value="CDC73_C"/>
    <property type="match status" value="1"/>
</dbReference>
<dbReference type="InterPro" id="IPR038103">
    <property type="entry name" value="CDC73_C_sf"/>
</dbReference>
<dbReference type="GO" id="GO:0032968">
    <property type="term" value="P:positive regulation of transcription elongation by RNA polymerase II"/>
    <property type="evidence" value="ECO:0007669"/>
    <property type="project" value="TreeGrafter"/>
</dbReference>
<dbReference type="STRING" id="341454.A0A4S2N3Y1"/>
<evidence type="ECO:0000256" key="4">
    <source>
        <dbReference type="ARBA" id="ARBA00023242"/>
    </source>
</evidence>
<evidence type="ECO:0000313" key="7">
    <source>
        <dbReference type="EMBL" id="TGZ83918.1"/>
    </source>
</evidence>
<evidence type="ECO:0000313" key="8">
    <source>
        <dbReference type="Proteomes" id="UP000298138"/>
    </source>
</evidence>
<organism evidence="7 8">
    <name type="scientific">Ascodesmis nigricans</name>
    <dbReference type="NCBI Taxonomy" id="341454"/>
    <lineage>
        <taxon>Eukaryota</taxon>
        <taxon>Fungi</taxon>
        <taxon>Dikarya</taxon>
        <taxon>Ascomycota</taxon>
        <taxon>Pezizomycotina</taxon>
        <taxon>Pezizomycetes</taxon>
        <taxon>Pezizales</taxon>
        <taxon>Ascodesmidaceae</taxon>
        <taxon>Ascodesmis</taxon>
    </lineage>
</organism>
<feature type="region of interest" description="Disordered" evidence="5">
    <location>
        <begin position="121"/>
        <end position="142"/>
    </location>
</feature>
<keyword evidence="8" id="KW-1185">Reference proteome</keyword>
<keyword evidence="4" id="KW-0539">Nucleus</keyword>
<dbReference type="Gene3D" id="3.40.50.11990">
    <property type="entry name" value="RNA polymerase II accessory factor, Cdc73 C-terminal domain"/>
    <property type="match status" value="1"/>
</dbReference>
<dbReference type="GO" id="GO:0006368">
    <property type="term" value="P:transcription elongation by RNA polymerase II"/>
    <property type="evidence" value="ECO:0007669"/>
    <property type="project" value="InterPro"/>
</dbReference>
<comment type="similarity">
    <text evidence="2">Belongs to the CDC73 family.</text>
</comment>
<sequence>MSAPDSLLLLRQSIASSQPPSLSPSDSLDTASALAFPPLPPVSTTPTTIPLDTLTRFVKDNSPVDLRSLYFAWQQRDTPITDYISAAQSLGVTHLGFIERLELVTYLEGGQDDSDHITPLAPGAGVSAQPAPAAPSGASVPTKGSEILIGKVEETDPRLLEIYSFERVVANRNTMLRGVKPTDFSHVRKQAEDFITRLRTGPGNQRAHHTLPTRPGHPSTPQNPALINPRAPRSKPRPKDPIILLSPSASALLTMSNIKPFLESGQFQPPALHSSAPQLLHISRTLPEISSSPLRFIIVDSPDKFRPDYWERVVAVFTTGQAWQFKTYKWSNPMELFSKVAGFYVGWDGDLWPEGVKKWGNYLRVLEVERDRRFRDREVCEKFWETVERSMKSKGWGK</sequence>
<dbReference type="InterPro" id="IPR007852">
    <property type="entry name" value="Cdc73/Parafibromin"/>
</dbReference>
<dbReference type="AlphaFoldDB" id="A0A4S2N3Y1"/>
<dbReference type="GO" id="GO:0000993">
    <property type="term" value="F:RNA polymerase II complex binding"/>
    <property type="evidence" value="ECO:0007669"/>
    <property type="project" value="TreeGrafter"/>
</dbReference>
<dbReference type="FunCoup" id="A0A4S2N3Y1">
    <property type="interactions" value="202"/>
</dbReference>
<dbReference type="InParanoid" id="A0A4S2N3Y1"/>
<evidence type="ECO:0000256" key="1">
    <source>
        <dbReference type="ARBA" id="ARBA00004123"/>
    </source>
</evidence>
<reference evidence="7 8" key="1">
    <citation type="submission" date="2019-04" db="EMBL/GenBank/DDBJ databases">
        <title>Comparative genomics and transcriptomics to analyze fruiting body development in filamentous ascomycetes.</title>
        <authorList>
            <consortium name="DOE Joint Genome Institute"/>
            <person name="Lutkenhaus R."/>
            <person name="Traeger S."/>
            <person name="Breuer J."/>
            <person name="Kuo A."/>
            <person name="Lipzen A."/>
            <person name="Pangilinan J."/>
            <person name="Dilworth D."/>
            <person name="Sandor L."/>
            <person name="Poggeler S."/>
            <person name="Barry K."/>
            <person name="Grigoriev I.V."/>
            <person name="Nowrousian M."/>
        </authorList>
    </citation>
    <scope>NUCLEOTIDE SEQUENCE [LARGE SCALE GENOMIC DNA]</scope>
    <source>
        <strain evidence="7 8">CBS 389.68</strain>
    </source>
</reference>
<dbReference type="PANTHER" id="PTHR12466">
    <property type="entry name" value="CDC73 DOMAIN PROTEIN"/>
    <property type="match status" value="1"/>
</dbReference>
<accession>A0A4S2N3Y1</accession>
<evidence type="ECO:0000256" key="5">
    <source>
        <dbReference type="SAM" id="MobiDB-lite"/>
    </source>
</evidence>
<comment type="subcellular location">
    <subcellularLocation>
        <location evidence="1">Nucleus</location>
    </subcellularLocation>
</comment>
<feature type="compositionally biased region" description="Low complexity" evidence="5">
    <location>
        <begin position="121"/>
        <end position="141"/>
    </location>
</feature>
<proteinExistence type="inferred from homology"/>
<dbReference type="EMBL" id="ML220113">
    <property type="protein sequence ID" value="TGZ83918.1"/>
    <property type="molecule type" value="Genomic_DNA"/>
</dbReference>
<feature type="domain" description="Cell division control protein 73 C-terminal" evidence="6">
    <location>
        <begin position="239"/>
        <end position="389"/>
    </location>
</feature>
<gene>
    <name evidence="7" type="ORF">EX30DRAFT_303050</name>
</gene>
<keyword evidence="3" id="KW-0804">Transcription</keyword>
<evidence type="ECO:0000256" key="3">
    <source>
        <dbReference type="ARBA" id="ARBA00023163"/>
    </source>
</evidence>
<evidence type="ECO:0000259" key="6">
    <source>
        <dbReference type="Pfam" id="PF05179"/>
    </source>
</evidence>
<feature type="region of interest" description="Disordered" evidence="5">
    <location>
        <begin position="199"/>
        <end position="241"/>
    </location>
</feature>
<dbReference type="OrthoDB" id="2186602at2759"/>
<name>A0A4S2N3Y1_9PEZI</name>
<dbReference type="PANTHER" id="PTHR12466:SF8">
    <property type="entry name" value="PARAFIBROMIN"/>
    <property type="match status" value="1"/>
</dbReference>
<protein>
    <submittedName>
        <fullName evidence="7">CDC73-domain-containing protein</fullName>
    </submittedName>
</protein>